<name>A0A2S3WBF3_PSEPU</name>
<dbReference type="RefSeq" id="WP_103436455.1">
    <property type="nucleotide sequence ID" value="NZ_MIND01000018.1"/>
</dbReference>
<dbReference type="InterPro" id="IPR006935">
    <property type="entry name" value="Helicase/UvrB_N"/>
</dbReference>
<dbReference type="AlphaFoldDB" id="A0A2S3WBF3"/>
<dbReference type="GO" id="GO:0005524">
    <property type="term" value="F:ATP binding"/>
    <property type="evidence" value="ECO:0007669"/>
    <property type="project" value="InterPro"/>
</dbReference>
<sequence length="575" mass="64766">MALTLKLYQNRALSSLENFLDASRLDGPSKAFAQTVDVGLVDQYKLMPGLPDIPYVCLRIPTGGGKTILGAHIIRVCGSSYLDRQYPVVMWMVPTTQIKTQTLEAFQNPRHPYRQELDDAFGGQVAVFDVADFAQIRPADLLTKVCVVISTVAALRVDKEEGRKVYEHHEDLEAHFSGATKDLDYLEKGKGGKAVASFANLLKLHGPLVIMDEAHNATTPLSYTVYERLAAEIERHQQATVAAKAPSERGVVFQVPRLYSVEQGELELVDRGAVSATFSWDLLASSPDLSSFRFDEASMTFEVYLDEKTVQFQNMKDDVQTYLPGFAQDRSASDLIGWLDQEIREPSIKQPVLREWLRRAVTGLMEDRGFSLSQLLKGQFILRRKLGEQLLLAKKNAYDKGFQQALFHDDLELVTSSEPDHAFTYPADMALYPATSYYAGSFKFKKHYYPFPGMLPWKTSKGEDAEEYLCAQAIELLDEVDFWVRNLVHATQFWMPTATQRTYPDFVVRLKDGRLLVVEYKGGDRVSNDDSKEKRLIGELWAKKSAGKGLYLMAQKKDEQGRGVREQLLAVIGNA</sequence>
<dbReference type="Pfam" id="PF04851">
    <property type="entry name" value="ResIII"/>
    <property type="match status" value="1"/>
</dbReference>
<proteinExistence type="predicted"/>
<dbReference type="GO" id="GO:0003677">
    <property type="term" value="F:DNA binding"/>
    <property type="evidence" value="ECO:0007669"/>
    <property type="project" value="InterPro"/>
</dbReference>
<dbReference type="Proteomes" id="UP000237194">
    <property type="component" value="Unassembled WGS sequence"/>
</dbReference>
<dbReference type="EMBL" id="MIND01000018">
    <property type="protein sequence ID" value="POF88253.1"/>
    <property type="molecule type" value="Genomic_DNA"/>
</dbReference>
<dbReference type="InterPro" id="IPR027417">
    <property type="entry name" value="P-loop_NTPase"/>
</dbReference>
<comment type="caution">
    <text evidence="2">The sequence shown here is derived from an EMBL/GenBank/DDBJ whole genome shotgun (WGS) entry which is preliminary data.</text>
</comment>
<accession>A0A2S3WBF3</accession>
<protein>
    <recommendedName>
        <fullName evidence="1">Helicase/UvrB N-terminal domain-containing protein</fullName>
    </recommendedName>
</protein>
<gene>
    <name evidence="2" type="ORF">BGP80_09850</name>
</gene>
<feature type="domain" description="Helicase/UvrB N-terminal" evidence="1">
    <location>
        <begin position="4"/>
        <end position="226"/>
    </location>
</feature>
<dbReference type="Gene3D" id="3.40.50.300">
    <property type="entry name" value="P-loop containing nucleotide triphosphate hydrolases"/>
    <property type="match status" value="1"/>
</dbReference>
<evidence type="ECO:0000313" key="2">
    <source>
        <dbReference type="EMBL" id="POF88253.1"/>
    </source>
</evidence>
<dbReference type="SUPFAM" id="SSF52540">
    <property type="entry name" value="P-loop containing nucleoside triphosphate hydrolases"/>
    <property type="match status" value="1"/>
</dbReference>
<dbReference type="GO" id="GO:0016787">
    <property type="term" value="F:hydrolase activity"/>
    <property type="evidence" value="ECO:0007669"/>
    <property type="project" value="InterPro"/>
</dbReference>
<evidence type="ECO:0000259" key="1">
    <source>
        <dbReference type="Pfam" id="PF04851"/>
    </source>
</evidence>
<evidence type="ECO:0000313" key="3">
    <source>
        <dbReference type="Proteomes" id="UP000237194"/>
    </source>
</evidence>
<reference evidence="2 3" key="2">
    <citation type="submission" date="2018-03" db="EMBL/GenBank/DDBJ databases">
        <title>Draft genome of Pseudomonas putida strain KT-27.</title>
        <authorList>
            <person name="Yoshizawa S."/>
            <person name="Khan N.H."/>
            <person name="Nishimura M."/>
            <person name="Chiura H.X."/>
            <person name="Ogura Y."/>
            <person name="Hayashi T."/>
            <person name="Kogure K."/>
        </authorList>
    </citation>
    <scope>NUCLEOTIDE SEQUENCE [LARGE SCALE GENOMIC DNA]</scope>
    <source>
        <strain evidence="2 3">KT-27</strain>
    </source>
</reference>
<reference evidence="2 3" key="1">
    <citation type="submission" date="2016-08" db="EMBL/GenBank/DDBJ databases">
        <authorList>
            <person name="Seilhamer J.J."/>
        </authorList>
    </citation>
    <scope>NUCLEOTIDE SEQUENCE [LARGE SCALE GENOMIC DNA]</scope>
    <source>
        <strain evidence="2 3">KT-27</strain>
    </source>
</reference>
<organism evidence="2 3">
    <name type="scientific">Pseudomonas putida</name>
    <name type="common">Arthrobacter siderocapsulatus</name>
    <dbReference type="NCBI Taxonomy" id="303"/>
    <lineage>
        <taxon>Bacteria</taxon>
        <taxon>Pseudomonadati</taxon>
        <taxon>Pseudomonadota</taxon>
        <taxon>Gammaproteobacteria</taxon>
        <taxon>Pseudomonadales</taxon>
        <taxon>Pseudomonadaceae</taxon>
        <taxon>Pseudomonas</taxon>
    </lineage>
</organism>